<dbReference type="Pfam" id="PF12079">
    <property type="entry name" value="DUF3558"/>
    <property type="match status" value="1"/>
</dbReference>
<dbReference type="RefSeq" id="WP_154076278.1">
    <property type="nucleotide sequence ID" value="NZ_CP045929.1"/>
</dbReference>
<gene>
    <name evidence="3" type="ORF">GIY23_09270</name>
</gene>
<sequence length="190" mass="19964">MNKERRTGSVRKAIVAASLLLVAGCSGGATTEPPPSPPPTTNEAPVRSAPAKSIEVPDRCSVVTEPQWRQLGATDSPREREVGEGEGIVGCDYSRLNETDDWQVFVSAVPKPLPELAERTSLREPLDFSGYPAMKRSSGDVDCIIAFDVADGGTLLVQSQVLEGSADPCQLTSGFAEAALSNLPDAPGGQ</sequence>
<keyword evidence="2" id="KW-0732">Signal</keyword>
<dbReference type="AlphaFoldDB" id="A0A5Q3Q902"/>
<dbReference type="Proteomes" id="UP000371041">
    <property type="component" value="Chromosome"/>
</dbReference>
<dbReference type="InterPro" id="IPR024520">
    <property type="entry name" value="DUF3558"/>
</dbReference>
<evidence type="ECO:0000256" key="2">
    <source>
        <dbReference type="SAM" id="SignalP"/>
    </source>
</evidence>
<name>A0A5Q3Q902_9PSEU</name>
<reference evidence="4" key="1">
    <citation type="submission" date="2019-11" db="EMBL/GenBank/DDBJ databases">
        <title>The complete genome sequence of Saccharopolyspora sp. E2A.</title>
        <authorList>
            <person name="Zhang G."/>
        </authorList>
    </citation>
    <scope>NUCLEOTIDE SEQUENCE [LARGE SCALE GENOMIC DNA]</scope>
    <source>
        <strain evidence="4">E2A</strain>
    </source>
</reference>
<feature type="region of interest" description="Disordered" evidence="1">
    <location>
        <begin position="25"/>
        <end position="86"/>
    </location>
</feature>
<organism evidence="3 4">
    <name type="scientific">Allosaccharopolyspora coralli</name>
    <dbReference type="NCBI Taxonomy" id="2665642"/>
    <lineage>
        <taxon>Bacteria</taxon>
        <taxon>Bacillati</taxon>
        <taxon>Actinomycetota</taxon>
        <taxon>Actinomycetes</taxon>
        <taxon>Pseudonocardiales</taxon>
        <taxon>Pseudonocardiaceae</taxon>
        <taxon>Allosaccharopolyspora</taxon>
    </lineage>
</organism>
<evidence type="ECO:0000313" key="3">
    <source>
        <dbReference type="EMBL" id="QGK69684.1"/>
    </source>
</evidence>
<accession>A0A5Q3Q902</accession>
<evidence type="ECO:0000256" key="1">
    <source>
        <dbReference type="SAM" id="MobiDB-lite"/>
    </source>
</evidence>
<feature type="signal peptide" evidence="2">
    <location>
        <begin position="1"/>
        <end position="28"/>
    </location>
</feature>
<protein>
    <submittedName>
        <fullName evidence="3">DUF3558 domain-containing protein</fullName>
    </submittedName>
</protein>
<feature type="chain" id="PRO_5024286228" evidence="2">
    <location>
        <begin position="29"/>
        <end position="190"/>
    </location>
</feature>
<evidence type="ECO:0000313" key="4">
    <source>
        <dbReference type="Proteomes" id="UP000371041"/>
    </source>
</evidence>
<keyword evidence="4" id="KW-1185">Reference proteome</keyword>
<dbReference type="KEGG" id="sace:GIY23_09270"/>
<dbReference type="PROSITE" id="PS51257">
    <property type="entry name" value="PROKAR_LIPOPROTEIN"/>
    <property type="match status" value="1"/>
</dbReference>
<proteinExistence type="predicted"/>
<dbReference type="EMBL" id="CP045929">
    <property type="protein sequence ID" value="QGK69684.1"/>
    <property type="molecule type" value="Genomic_DNA"/>
</dbReference>